<evidence type="ECO:0000313" key="10">
    <source>
        <dbReference type="EMBL" id="KMT22536.1"/>
    </source>
</evidence>
<dbReference type="AlphaFoldDB" id="A0A0J8G4D9"/>
<dbReference type="PROSITE" id="PS51747">
    <property type="entry name" value="CYT_DCMP_DEAMINASES_2"/>
    <property type="match status" value="1"/>
</dbReference>
<comment type="similarity">
    <text evidence="1">Belongs to the cytidine and deoxycytidylate deaminase family. ADAT2 subfamily.</text>
</comment>
<comment type="cofactor">
    <cofactor evidence="8">
        <name>Zn(2+)</name>
        <dbReference type="ChEBI" id="CHEBI:29105"/>
    </cofactor>
    <text evidence="8">Binds 1 zinc ion per subunit.</text>
</comment>
<dbReference type="FunFam" id="3.40.140.10:FF:000005">
    <property type="entry name" value="tRNA-specific adenosine deaminase"/>
    <property type="match status" value="1"/>
</dbReference>
<comment type="subunit">
    <text evidence="2 8">Homodimer.</text>
</comment>
<evidence type="ECO:0000256" key="8">
    <source>
        <dbReference type="HAMAP-Rule" id="MF_00972"/>
    </source>
</evidence>
<protein>
    <recommendedName>
        <fullName evidence="8">tRNA-specific adenosine deaminase</fullName>
        <ecNumber evidence="8">3.5.4.33</ecNumber>
    </recommendedName>
</protein>
<keyword evidence="3 8" id="KW-0819">tRNA processing</keyword>
<dbReference type="STRING" id="1121307.CLCY_10c00820"/>
<dbReference type="Gene3D" id="3.40.140.10">
    <property type="entry name" value="Cytidine Deaminase, domain 2"/>
    <property type="match status" value="1"/>
</dbReference>
<dbReference type="InterPro" id="IPR058535">
    <property type="entry name" value="MafB19-deam"/>
</dbReference>
<dbReference type="InterPro" id="IPR016192">
    <property type="entry name" value="APOBEC/CMP_deaminase_Zn-bd"/>
</dbReference>
<evidence type="ECO:0000256" key="7">
    <source>
        <dbReference type="ARBA" id="ARBA00048045"/>
    </source>
</evidence>
<dbReference type="PROSITE" id="PS00903">
    <property type="entry name" value="CYT_DCMP_DEAMINASES_1"/>
    <property type="match status" value="1"/>
</dbReference>
<keyword evidence="6 8" id="KW-0862">Zinc</keyword>
<dbReference type="EMBL" id="LFVU01000007">
    <property type="protein sequence ID" value="KMT22536.1"/>
    <property type="molecule type" value="Genomic_DNA"/>
</dbReference>
<dbReference type="PANTHER" id="PTHR11079:SF202">
    <property type="entry name" value="TRNA-SPECIFIC ADENOSINE DEAMINASE"/>
    <property type="match status" value="1"/>
</dbReference>
<comment type="catalytic activity">
    <reaction evidence="7 8">
        <text>adenosine(34) in tRNA + H2O + H(+) = inosine(34) in tRNA + NH4(+)</text>
        <dbReference type="Rhea" id="RHEA:43168"/>
        <dbReference type="Rhea" id="RHEA-COMP:10373"/>
        <dbReference type="Rhea" id="RHEA-COMP:10374"/>
        <dbReference type="ChEBI" id="CHEBI:15377"/>
        <dbReference type="ChEBI" id="CHEBI:15378"/>
        <dbReference type="ChEBI" id="CHEBI:28938"/>
        <dbReference type="ChEBI" id="CHEBI:74411"/>
        <dbReference type="ChEBI" id="CHEBI:82852"/>
        <dbReference type="EC" id="3.5.4.33"/>
    </reaction>
</comment>
<dbReference type="Pfam" id="PF14437">
    <property type="entry name" value="MafB19-deam"/>
    <property type="match status" value="1"/>
</dbReference>
<dbReference type="CDD" id="cd01285">
    <property type="entry name" value="nucleoside_deaminase"/>
    <property type="match status" value="1"/>
</dbReference>
<dbReference type="GO" id="GO:0002100">
    <property type="term" value="P:tRNA wobble adenosine to inosine editing"/>
    <property type="evidence" value="ECO:0007669"/>
    <property type="project" value="UniProtKB-UniRule"/>
</dbReference>
<evidence type="ECO:0000256" key="6">
    <source>
        <dbReference type="ARBA" id="ARBA00022833"/>
    </source>
</evidence>
<dbReference type="RefSeq" id="WP_242844934.1">
    <property type="nucleotide sequence ID" value="NZ_LFVU01000007.1"/>
</dbReference>
<feature type="binding site" evidence="8">
    <location>
        <position position="81"/>
    </location>
    <ligand>
        <name>Zn(2+)</name>
        <dbReference type="ChEBI" id="CHEBI:29105"/>
        <note>catalytic</note>
    </ligand>
</feature>
<evidence type="ECO:0000256" key="3">
    <source>
        <dbReference type="ARBA" id="ARBA00022694"/>
    </source>
</evidence>
<dbReference type="PANTHER" id="PTHR11079">
    <property type="entry name" value="CYTOSINE DEAMINASE FAMILY MEMBER"/>
    <property type="match status" value="1"/>
</dbReference>
<dbReference type="GO" id="GO:0052717">
    <property type="term" value="F:tRNA-specific adenosine-34 deaminase activity"/>
    <property type="evidence" value="ECO:0007669"/>
    <property type="project" value="UniProtKB-UniRule"/>
</dbReference>
<keyword evidence="11" id="KW-1185">Reference proteome</keyword>
<sequence>MESYFMSVAIEEAKKAASIGEVPVGAVVVKNGEIIAKAYNMKETLMDTTAHAEILAIKKASEILKGWRLIDCEIYITLEPCVMCAGAIVQSRLNKLIFGAYDRRFGACRSLYSIPDEGKLNHKVEVVEGIMERECSSLLSQFFKTRRNHT</sequence>
<evidence type="ECO:0000256" key="2">
    <source>
        <dbReference type="ARBA" id="ARBA00011738"/>
    </source>
</evidence>
<evidence type="ECO:0000313" key="11">
    <source>
        <dbReference type="Proteomes" id="UP000036756"/>
    </source>
</evidence>
<evidence type="ECO:0000256" key="1">
    <source>
        <dbReference type="ARBA" id="ARBA00010669"/>
    </source>
</evidence>
<accession>A0A0J8G4D9</accession>
<evidence type="ECO:0000259" key="9">
    <source>
        <dbReference type="PROSITE" id="PS51747"/>
    </source>
</evidence>
<dbReference type="GO" id="GO:0008270">
    <property type="term" value="F:zinc ion binding"/>
    <property type="evidence" value="ECO:0007669"/>
    <property type="project" value="UniProtKB-UniRule"/>
</dbReference>
<dbReference type="InterPro" id="IPR028883">
    <property type="entry name" value="tRNA_aden_deaminase"/>
</dbReference>
<dbReference type="InterPro" id="IPR016193">
    <property type="entry name" value="Cytidine_deaminase-like"/>
</dbReference>
<organism evidence="10 11">
    <name type="scientific">Clostridium cylindrosporum DSM 605</name>
    <dbReference type="NCBI Taxonomy" id="1121307"/>
    <lineage>
        <taxon>Bacteria</taxon>
        <taxon>Bacillati</taxon>
        <taxon>Bacillota</taxon>
        <taxon>Clostridia</taxon>
        <taxon>Eubacteriales</taxon>
        <taxon>Clostridiaceae</taxon>
        <taxon>Clostridium</taxon>
    </lineage>
</organism>
<feature type="binding site" evidence="8">
    <location>
        <position position="84"/>
    </location>
    <ligand>
        <name>Zn(2+)</name>
        <dbReference type="ChEBI" id="CHEBI:29105"/>
        <note>catalytic</note>
    </ligand>
</feature>
<feature type="binding site" evidence="8">
    <location>
        <position position="51"/>
    </location>
    <ligand>
        <name>Zn(2+)</name>
        <dbReference type="ChEBI" id="CHEBI:29105"/>
        <note>catalytic</note>
    </ligand>
</feature>
<evidence type="ECO:0000256" key="4">
    <source>
        <dbReference type="ARBA" id="ARBA00022723"/>
    </source>
</evidence>
<dbReference type="InterPro" id="IPR002125">
    <property type="entry name" value="CMP_dCMP_dom"/>
</dbReference>
<feature type="domain" description="CMP/dCMP-type deaminase" evidence="9">
    <location>
        <begin position="1"/>
        <end position="110"/>
    </location>
</feature>
<feature type="active site" description="Proton donor" evidence="8">
    <location>
        <position position="53"/>
    </location>
</feature>
<gene>
    <name evidence="8 10" type="primary">tadA</name>
    <name evidence="10" type="ORF">CLCY_10c00820</name>
</gene>
<name>A0A0J8G4D9_CLOCY</name>
<comment type="function">
    <text evidence="8">Catalyzes the deamination of adenosine to inosine at the wobble position 34 of tRNA(Arg2).</text>
</comment>
<proteinExistence type="inferred from homology"/>
<dbReference type="PATRIC" id="fig|1121307.3.peg.85"/>
<evidence type="ECO:0000256" key="5">
    <source>
        <dbReference type="ARBA" id="ARBA00022801"/>
    </source>
</evidence>
<comment type="caution">
    <text evidence="10">The sequence shown here is derived from an EMBL/GenBank/DDBJ whole genome shotgun (WGS) entry which is preliminary data.</text>
</comment>
<dbReference type="EC" id="3.5.4.33" evidence="8"/>
<dbReference type="SUPFAM" id="SSF53927">
    <property type="entry name" value="Cytidine deaminase-like"/>
    <property type="match status" value="1"/>
</dbReference>
<dbReference type="NCBIfam" id="NF008113">
    <property type="entry name" value="PRK10860.1"/>
    <property type="match status" value="1"/>
</dbReference>
<dbReference type="Proteomes" id="UP000036756">
    <property type="component" value="Unassembled WGS sequence"/>
</dbReference>
<reference evidence="10 11" key="1">
    <citation type="submission" date="2015-06" db="EMBL/GenBank/DDBJ databases">
        <title>Draft genome sequence of the purine-degrading Clostridium cylindrosporum HC-1 (DSM 605).</title>
        <authorList>
            <person name="Poehlein A."/>
            <person name="Schiel-Bengelsdorf B."/>
            <person name="Bengelsdorf F."/>
            <person name="Daniel R."/>
            <person name="Duerre P."/>
        </authorList>
    </citation>
    <scope>NUCLEOTIDE SEQUENCE [LARGE SCALE GENOMIC DNA]</scope>
    <source>
        <strain evidence="10 11">DSM 605</strain>
    </source>
</reference>
<keyword evidence="4 8" id="KW-0479">Metal-binding</keyword>
<dbReference type="HAMAP" id="MF_00972">
    <property type="entry name" value="tRNA_aden_deaminase"/>
    <property type="match status" value="1"/>
</dbReference>
<keyword evidence="5 8" id="KW-0378">Hydrolase</keyword>